<gene>
    <name evidence="7 8" type="primary">ispD</name>
    <name evidence="8" type="ORF">HZB08_03305</name>
</gene>
<keyword evidence="4 7" id="KW-0808">Transferase</keyword>
<dbReference type="HAMAP" id="MF_00108">
    <property type="entry name" value="IspD"/>
    <property type="match status" value="1"/>
</dbReference>
<evidence type="ECO:0000313" key="8">
    <source>
        <dbReference type="EMBL" id="MBI5079028.1"/>
    </source>
</evidence>
<sequence>MKTIAIIVAGGEGRRMGRRKQFLRIAGKPMLEWTLSAFQKAKIIDGIILVAAKEQFPLAKKLCFSKIIEVVEAGAERQDSVKNGLKGLPESVEIVVIHDGARPGVKEDMIDRSVRAARKWGAAVVGVPVKDTVKKILNSKSEIRNNVEIIRTIDRDDLWVAQTPQAFRVSIIKKAYAKLRGEVTDDAMAVEKLGLPVKMIMGSYANLKVTTLEDMRIMEGILTHPPTPSLRKRGGESER</sequence>
<proteinExistence type="inferred from homology"/>
<dbReference type="PANTHER" id="PTHR32125:SF4">
    <property type="entry name" value="2-C-METHYL-D-ERYTHRITOL 4-PHOSPHATE CYTIDYLYLTRANSFERASE, CHLOROPLASTIC"/>
    <property type="match status" value="1"/>
</dbReference>
<keyword evidence="6 7" id="KW-0414">Isoprene biosynthesis</keyword>
<dbReference type="AlphaFoldDB" id="A0A9D6ULG6"/>
<evidence type="ECO:0000256" key="3">
    <source>
        <dbReference type="ARBA" id="ARBA00009789"/>
    </source>
</evidence>
<dbReference type="GO" id="GO:0050518">
    <property type="term" value="F:2-C-methyl-D-erythritol 4-phosphate cytidylyltransferase activity"/>
    <property type="evidence" value="ECO:0007669"/>
    <property type="project" value="UniProtKB-UniRule"/>
</dbReference>
<organism evidence="8 9">
    <name type="scientific">Candidatus Saganbacteria bacterium</name>
    <dbReference type="NCBI Taxonomy" id="2575572"/>
    <lineage>
        <taxon>Bacteria</taxon>
        <taxon>Bacillati</taxon>
        <taxon>Saganbacteria</taxon>
    </lineage>
</organism>
<dbReference type="InterPro" id="IPR034683">
    <property type="entry name" value="IspD/TarI"/>
</dbReference>
<evidence type="ECO:0000313" key="9">
    <source>
        <dbReference type="Proteomes" id="UP000808761"/>
    </source>
</evidence>
<evidence type="ECO:0000256" key="5">
    <source>
        <dbReference type="ARBA" id="ARBA00022695"/>
    </source>
</evidence>
<evidence type="ECO:0000256" key="1">
    <source>
        <dbReference type="ARBA" id="ARBA00001282"/>
    </source>
</evidence>
<comment type="pathway">
    <text evidence="2 7">Isoprenoid biosynthesis; isopentenyl diphosphate biosynthesis via DXP pathway; isopentenyl diphosphate from 1-deoxy-D-xylulose 5-phosphate: step 2/6.</text>
</comment>
<dbReference type="GO" id="GO:0019288">
    <property type="term" value="P:isopentenyl diphosphate biosynthetic process, methylerythritol 4-phosphate pathway"/>
    <property type="evidence" value="ECO:0007669"/>
    <property type="project" value="UniProtKB-UniRule"/>
</dbReference>
<evidence type="ECO:0000256" key="7">
    <source>
        <dbReference type="HAMAP-Rule" id="MF_00108"/>
    </source>
</evidence>
<dbReference type="InterPro" id="IPR001228">
    <property type="entry name" value="IspD"/>
</dbReference>
<protein>
    <recommendedName>
        <fullName evidence="7">2-C-methyl-D-erythritol 4-phosphate cytidylyltransferase</fullName>
        <ecNumber evidence="7">2.7.7.60</ecNumber>
    </recommendedName>
    <alternativeName>
        <fullName evidence="7">4-diphosphocytidyl-2C-methyl-D-erythritol synthase</fullName>
    </alternativeName>
    <alternativeName>
        <fullName evidence="7">MEP cytidylyltransferase</fullName>
        <shortName evidence="7">MCT</shortName>
    </alternativeName>
</protein>
<comment type="caution">
    <text evidence="8">The sequence shown here is derived from an EMBL/GenBank/DDBJ whole genome shotgun (WGS) entry which is preliminary data.</text>
</comment>
<dbReference type="InterPro" id="IPR018294">
    <property type="entry name" value="ISPD_synthase_CS"/>
</dbReference>
<name>A0A9D6ULG6_UNCSA</name>
<dbReference type="CDD" id="cd02516">
    <property type="entry name" value="CDP-ME_synthetase"/>
    <property type="match status" value="1"/>
</dbReference>
<dbReference type="EMBL" id="JACRKR010000163">
    <property type="protein sequence ID" value="MBI5079028.1"/>
    <property type="molecule type" value="Genomic_DNA"/>
</dbReference>
<feature type="site" description="Transition state stabilizer" evidence="7">
    <location>
        <position position="15"/>
    </location>
</feature>
<dbReference type="Pfam" id="PF01128">
    <property type="entry name" value="IspD"/>
    <property type="match status" value="1"/>
</dbReference>
<dbReference type="SUPFAM" id="SSF53448">
    <property type="entry name" value="Nucleotide-diphospho-sugar transferases"/>
    <property type="match status" value="1"/>
</dbReference>
<dbReference type="Proteomes" id="UP000808761">
    <property type="component" value="Unassembled WGS sequence"/>
</dbReference>
<feature type="site" description="Positions MEP for the nucleophilic attack" evidence="7">
    <location>
        <position position="208"/>
    </location>
</feature>
<feature type="site" description="Transition state stabilizer" evidence="7">
    <location>
        <position position="20"/>
    </location>
</feature>
<comment type="function">
    <text evidence="7">Catalyzes the formation of 4-diphosphocytidyl-2-C-methyl-D-erythritol from CTP and 2-C-methyl-D-erythritol 4-phosphate (MEP).</text>
</comment>
<comment type="catalytic activity">
    <reaction evidence="1 7">
        <text>2-C-methyl-D-erythritol 4-phosphate + CTP + H(+) = 4-CDP-2-C-methyl-D-erythritol + diphosphate</text>
        <dbReference type="Rhea" id="RHEA:13429"/>
        <dbReference type="ChEBI" id="CHEBI:15378"/>
        <dbReference type="ChEBI" id="CHEBI:33019"/>
        <dbReference type="ChEBI" id="CHEBI:37563"/>
        <dbReference type="ChEBI" id="CHEBI:57823"/>
        <dbReference type="ChEBI" id="CHEBI:58262"/>
        <dbReference type="EC" id="2.7.7.60"/>
    </reaction>
</comment>
<dbReference type="PROSITE" id="PS01295">
    <property type="entry name" value="ISPD"/>
    <property type="match status" value="1"/>
</dbReference>
<dbReference type="NCBIfam" id="TIGR00453">
    <property type="entry name" value="ispD"/>
    <property type="match status" value="1"/>
</dbReference>
<evidence type="ECO:0000256" key="4">
    <source>
        <dbReference type="ARBA" id="ARBA00022679"/>
    </source>
</evidence>
<comment type="similarity">
    <text evidence="3 7">Belongs to the IspD/TarI cytidylyltransferase family. IspD subfamily.</text>
</comment>
<dbReference type="FunFam" id="3.90.550.10:FF:000003">
    <property type="entry name" value="2-C-methyl-D-erythritol 4-phosphate cytidylyltransferase"/>
    <property type="match status" value="1"/>
</dbReference>
<dbReference type="InterPro" id="IPR029044">
    <property type="entry name" value="Nucleotide-diphossugar_trans"/>
</dbReference>
<keyword evidence="5 7" id="KW-0548">Nucleotidyltransferase</keyword>
<dbReference type="PANTHER" id="PTHR32125">
    <property type="entry name" value="2-C-METHYL-D-ERYTHRITOL 4-PHOSPHATE CYTIDYLYLTRANSFERASE, CHLOROPLASTIC"/>
    <property type="match status" value="1"/>
</dbReference>
<dbReference type="InterPro" id="IPR050088">
    <property type="entry name" value="IspD/TarI_cytidylyltransf_bact"/>
</dbReference>
<evidence type="ECO:0000256" key="6">
    <source>
        <dbReference type="ARBA" id="ARBA00023229"/>
    </source>
</evidence>
<accession>A0A9D6ULG6</accession>
<feature type="site" description="Positions MEP for the nucleophilic attack" evidence="7">
    <location>
        <position position="155"/>
    </location>
</feature>
<dbReference type="EC" id="2.7.7.60" evidence="7"/>
<dbReference type="Gene3D" id="3.90.550.10">
    <property type="entry name" value="Spore Coat Polysaccharide Biosynthesis Protein SpsA, Chain A"/>
    <property type="match status" value="1"/>
</dbReference>
<reference evidence="8" key="1">
    <citation type="submission" date="2020-07" db="EMBL/GenBank/DDBJ databases">
        <title>Huge and variable diversity of episymbiotic CPR bacteria and DPANN archaea in groundwater ecosystems.</title>
        <authorList>
            <person name="He C.Y."/>
            <person name="Keren R."/>
            <person name="Whittaker M."/>
            <person name="Farag I.F."/>
            <person name="Doudna J."/>
            <person name="Cate J.H.D."/>
            <person name="Banfield J.F."/>
        </authorList>
    </citation>
    <scope>NUCLEOTIDE SEQUENCE</scope>
    <source>
        <strain evidence="8">NC_groundwater_1860_Pr3_B-0.1um_51_7</strain>
    </source>
</reference>
<evidence type="ECO:0000256" key="2">
    <source>
        <dbReference type="ARBA" id="ARBA00004787"/>
    </source>
</evidence>